<evidence type="ECO:0000313" key="3">
    <source>
        <dbReference type="Proteomes" id="UP001178508"/>
    </source>
</evidence>
<dbReference type="AlphaFoldDB" id="A0AAV1EST9"/>
<reference evidence="2" key="1">
    <citation type="submission" date="2023-08" db="EMBL/GenBank/DDBJ databases">
        <authorList>
            <person name="Alioto T."/>
            <person name="Alioto T."/>
            <person name="Gomez Garrido J."/>
        </authorList>
    </citation>
    <scope>NUCLEOTIDE SEQUENCE</scope>
</reference>
<feature type="non-terminal residue" evidence="2">
    <location>
        <position position="1"/>
    </location>
</feature>
<keyword evidence="3" id="KW-1185">Reference proteome</keyword>
<dbReference type="EMBL" id="OY660865">
    <property type="protein sequence ID" value="CAJ1051922.1"/>
    <property type="molecule type" value="Genomic_DNA"/>
</dbReference>
<organism evidence="2 3">
    <name type="scientific">Xyrichtys novacula</name>
    <name type="common">Pearly razorfish</name>
    <name type="synonym">Hemipteronotus novacula</name>
    <dbReference type="NCBI Taxonomy" id="13765"/>
    <lineage>
        <taxon>Eukaryota</taxon>
        <taxon>Metazoa</taxon>
        <taxon>Chordata</taxon>
        <taxon>Craniata</taxon>
        <taxon>Vertebrata</taxon>
        <taxon>Euteleostomi</taxon>
        <taxon>Actinopterygii</taxon>
        <taxon>Neopterygii</taxon>
        <taxon>Teleostei</taxon>
        <taxon>Neoteleostei</taxon>
        <taxon>Acanthomorphata</taxon>
        <taxon>Eupercaria</taxon>
        <taxon>Labriformes</taxon>
        <taxon>Labridae</taxon>
        <taxon>Xyrichtys</taxon>
    </lineage>
</organism>
<protein>
    <submittedName>
        <fullName evidence="2">Uncharacterized protein</fullName>
    </submittedName>
</protein>
<feature type="compositionally biased region" description="Polar residues" evidence="1">
    <location>
        <begin position="14"/>
        <end position="30"/>
    </location>
</feature>
<name>A0AAV1EST9_XYRNO</name>
<sequence length="74" mass="8172">MRPPHGAQNGGPHTYSNSESDESVANQPASSPCYEVVLNKEYSGKQAVTTEARHQRSALQFKNIKIFLVMNQVP</sequence>
<gene>
    <name evidence="2" type="ORF">XNOV1_A031415</name>
</gene>
<evidence type="ECO:0000313" key="2">
    <source>
        <dbReference type="EMBL" id="CAJ1051922.1"/>
    </source>
</evidence>
<proteinExistence type="predicted"/>
<dbReference type="Proteomes" id="UP001178508">
    <property type="component" value="Chromosome 2"/>
</dbReference>
<feature type="region of interest" description="Disordered" evidence="1">
    <location>
        <begin position="1"/>
        <end position="30"/>
    </location>
</feature>
<accession>A0AAV1EST9</accession>
<evidence type="ECO:0000256" key="1">
    <source>
        <dbReference type="SAM" id="MobiDB-lite"/>
    </source>
</evidence>